<dbReference type="AlphaFoldDB" id="X0T3V5"/>
<reference evidence="1" key="1">
    <citation type="journal article" date="2014" name="Front. Microbiol.">
        <title>High frequency of phylogenetically diverse reductive dehalogenase-homologous genes in deep subseafloor sedimentary metagenomes.</title>
        <authorList>
            <person name="Kawai M."/>
            <person name="Futagami T."/>
            <person name="Toyoda A."/>
            <person name="Takaki Y."/>
            <person name="Nishi S."/>
            <person name="Hori S."/>
            <person name="Arai W."/>
            <person name="Tsubouchi T."/>
            <person name="Morono Y."/>
            <person name="Uchiyama I."/>
            <person name="Ito T."/>
            <person name="Fujiyama A."/>
            <person name="Inagaki F."/>
            <person name="Takami H."/>
        </authorList>
    </citation>
    <scope>NUCLEOTIDE SEQUENCE</scope>
    <source>
        <strain evidence="1">Expedition CK06-06</strain>
    </source>
</reference>
<proteinExistence type="predicted"/>
<evidence type="ECO:0000313" key="1">
    <source>
        <dbReference type="EMBL" id="GAF82006.1"/>
    </source>
</evidence>
<comment type="caution">
    <text evidence="1">The sequence shown here is derived from an EMBL/GenBank/DDBJ whole genome shotgun (WGS) entry which is preliminary data.</text>
</comment>
<evidence type="ECO:0008006" key="2">
    <source>
        <dbReference type="Google" id="ProtNLM"/>
    </source>
</evidence>
<sequence length="105" mass="11588">YWIPGYQAAKAATPIPPDNATSVKLDADLMWLGGYKADSHDVYFGTSKNAVADANRNSEEFKDSPTNNIFAPPLNPNTTYYWRIDALDANGNVKTPGDLWSFTTK</sequence>
<accession>X0T3V5</accession>
<dbReference type="EMBL" id="BARS01002155">
    <property type="protein sequence ID" value="GAF82006.1"/>
    <property type="molecule type" value="Genomic_DNA"/>
</dbReference>
<name>X0T3V5_9ZZZZ</name>
<organism evidence="1">
    <name type="scientific">marine sediment metagenome</name>
    <dbReference type="NCBI Taxonomy" id="412755"/>
    <lineage>
        <taxon>unclassified sequences</taxon>
        <taxon>metagenomes</taxon>
        <taxon>ecological metagenomes</taxon>
    </lineage>
</organism>
<dbReference type="InterPro" id="IPR013783">
    <property type="entry name" value="Ig-like_fold"/>
</dbReference>
<feature type="non-terminal residue" evidence="1">
    <location>
        <position position="1"/>
    </location>
</feature>
<protein>
    <recommendedName>
        <fullName evidence="2">Fibronectin type-III domain-containing protein</fullName>
    </recommendedName>
</protein>
<gene>
    <name evidence="1" type="ORF">S01H1_04038</name>
</gene>
<dbReference type="Gene3D" id="2.60.40.10">
    <property type="entry name" value="Immunoglobulins"/>
    <property type="match status" value="1"/>
</dbReference>